<evidence type="ECO:0000256" key="7">
    <source>
        <dbReference type="PIRSR" id="PIRSR600269-51"/>
    </source>
</evidence>
<dbReference type="AlphaFoldDB" id="A0A2T7NF28"/>
<dbReference type="InterPro" id="IPR036460">
    <property type="entry name" value="Cu_amine_oxidase_C_sf"/>
</dbReference>
<keyword evidence="3 6" id="KW-0801">TPQ</keyword>
<feature type="domain" description="Copper amine oxidase N2-terminal" evidence="11">
    <location>
        <begin position="107"/>
        <end position="175"/>
    </location>
</feature>
<dbReference type="Pfam" id="PF01179">
    <property type="entry name" value="Cu_amine_oxid"/>
    <property type="match status" value="2"/>
</dbReference>
<dbReference type="GO" id="GO:0005507">
    <property type="term" value="F:copper ion binding"/>
    <property type="evidence" value="ECO:0007669"/>
    <property type="project" value="InterPro"/>
</dbReference>
<keyword evidence="4 8" id="KW-0560">Oxidoreductase</keyword>
<dbReference type="InterPro" id="IPR016182">
    <property type="entry name" value="Cu_amine_oxidase_N-reg"/>
</dbReference>
<feature type="modified residue" description="2',4',5'-topaquinone" evidence="7">
    <location>
        <position position="507"/>
    </location>
</feature>
<reference evidence="12 13" key="1">
    <citation type="submission" date="2018-04" db="EMBL/GenBank/DDBJ databases">
        <title>The genome of golden apple snail Pomacea canaliculata provides insight into stress tolerance and invasive adaptation.</title>
        <authorList>
            <person name="Liu C."/>
            <person name="Liu B."/>
            <person name="Ren Y."/>
            <person name="Zhang Y."/>
            <person name="Wang H."/>
            <person name="Li S."/>
            <person name="Jiang F."/>
            <person name="Yin L."/>
            <person name="Zhang G."/>
            <person name="Qian W."/>
            <person name="Fan W."/>
        </authorList>
    </citation>
    <scope>NUCLEOTIDE SEQUENCE [LARGE SCALE GENOMIC DNA]</scope>
    <source>
        <strain evidence="12">SZHN2017</strain>
        <tissue evidence="12">Muscle</tissue>
    </source>
</reference>
<dbReference type="GO" id="GO:0008131">
    <property type="term" value="F:primary methylamine oxidase activity"/>
    <property type="evidence" value="ECO:0007669"/>
    <property type="project" value="InterPro"/>
</dbReference>
<feature type="domain" description="Copper amine oxidase catalytic" evidence="10">
    <location>
        <begin position="347"/>
        <end position="621"/>
    </location>
</feature>
<keyword evidence="13" id="KW-1185">Reference proteome</keyword>
<protein>
    <recommendedName>
        <fullName evidence="8">Amine oxidase</fullName>
        <ecNumber evidence="8">1.4.3.-</ecNumber>
    </recommendedName>
</protein>
<evidence type="ECO:0000256" key="2">
    <source>
        <dbReference type="ARBA" id="ARBA00022723"/>
    </source>
</evidence>
<evidence type="ECO:0000256" key="3">
    <source>
        <dbReference type="ARBA" id="ARBA00022772"/>
    </source>
</evidence>
<comment type="PTM">
    <text evidence="7 8">Topaquinone (TPQ) is generated by copper-dependent autoxidation of a specific tyrosyl residue.</text>
</comment>
<name>A0A2T7NF28_POMCA</name>
<dbReference type="Gene3D" id="3.10.450.40">
    <property type="match status" value="2"/>
</dbReference>
<gene>
    <name evidence="12" type="ORF">C0Q70_20280</name>
</gene>
<evidence type="ECO:0000259" key="11">
    <source>
        <dbReference type="Pfam" id="PF02727"/>
    </source>
</evidence>
<accession>A0A2T7NF28</accession>
<dbReference type="InterPro" id="IPR049947">
    <property type="entry name" value="Cu_Am_Ox_Cu-bd"/>
</dbReference>
<organism evidence="12 13">
    <name type="scientific">Pomacea canaliculata</name>
    <name type="common">Golden apple snail</name>
    <dbReference type="NCBI Taxonomy" id="400727"/>
    <lineage>
        <taxon>Eukaryota</taxon>
        <taxon>Metazoa</taxon>
        <taxon>Spiralia</taxon>
        <taxon>Lophotrochozoa</taxon>
        <taxon>Mollusca</taxon>
        <taxon>Gastropoda</taxon>
        <taxon>Caenogastropoda</taxon>
        <taxon>Architaenioglossa</taxon>
        <taxon>Ampullarioidea</taxon>
        <taxon>Ampullariidae</taxon>
        <taxon>Pomacea</taxon>
    </lineage>
</organism>
<evidence type="ECO:0000256" key="9">
    <source>
        <dbReference type="SAM" id="Phobius"/>
    </source>
</evidence>
<keyword evidence="9" id="KW-0472">Membrane</keyword>
<evidence type="ECO:0000256" key="6">
    <source>
        <dbReference type="PIRSR" id="PIRSR600269-50"/>
    </source>
</evidence>
<dbReference type="PANTHER" id="PTHR10638:SF20">
    <property type="entry name" value="AMINE OXIDASE"/>
    <property type="match status" value="1"/>
</dbReference>
<evidence type="ECO:0000256" key="8">
    <source>
        <dbReference type="RuleBase" id="RU000672"/>
    </source>
</evidence>
<evidence type="ECO:0000313" key="12">
    <source>
        <dbReference type="EMBL" id="PVD19789.1"/>
    </source>
</evidence>
<evidence type="ECO:0000313" key="13">
    <source>
        <dbReference type="Proteomes" id="UP000245119"/>
    </source>
</evidence>
<dbReference type="PROSITE" id="PS01165">
    <property type="entry name" value="COPPER_AMINE_OXID_2"/>
    <property type="match status" value="1"/>
</dbReference>
<dbReference type="EMBL" id="PZQS01000013">
    <property type="protein sequence ID" value="PVD19789.1"/>
    <property type="molecule type" value="Genomic_DNA"/>
</dbReference>
<feature type="active site" description="Schiff-base intermediate with substrate; via topaquinone" evidence="6">
    <location>
        <position position="507"/>
    </location>
</feature>
<dbReference type="Proteomes" id="UP000245119">
    <property type="component" value="Linkage Group LG13"/>
</dbReference>
<comment type="caution">
    <text evidence="12">The sequence shown here is derived from an EMBL/GenBank/DDBJ whole genome shotgun (WGS) entry which is preliminary data.</text>
</comment>
<feature type="transmembrane region" description="Helical" evidence="9">
    <location>
        <begin position="6"/>
        <end position="30"/>
    </location>
</feature>
<keyword evidence="9" id="KW-0812">Transmembrane</keyword>
<dbReference type="PRINTS" id="PR00766">
    <property type="entry name" value="CUDAOXIDASE"/>
</dbReference>
<keyword evidence="2 8" id="KW-0479">Metal-binding</keyword>
<evidence type="ECO:0000259" key="10">
    <source>
        <dbReference type="Pfam" id="PF01179"/>
    </source>
</evidence>
<feature type="domain" description="Copper amine oxidase catalytic" evidence="10">
    <location>
        <begin position="623"/>
        <end position="720"/>
    </location>
</feature>
<dbReference type="InterPro" id="IPR000269">
    <property type="entry name" value="Cu_amine_oxidase"/>
</dbReference>
<dbReference type="GO" id="GO:0005886">
    <property type="term" value="C:plasma membrane"/>
    <property type="evidence" value="ECO:0007669"/>
    <property type="project" value="TreeGrafter"/>
</dbReference>
<comment type="cofactor">
    <cofactor evidence="8">
        <name>Cu cation</name>
        <dbReference type="ChEBI" id="CHEBI:23378"/>
    </cofactor>
    <text evidence="8">Contains 1 topaquinone per subunit.</text>
</comment>
<dbReference type="STRING" id="400727.A0A2T7NF28"/>
<dbReference type="EC" id="1.4.3.-" evidence="8"/>
<dbReference type="InterPro" id="IPR049948">
    <property type="entry name" value="Cu_Am_ox_TPQ-bd"/>
</dbReference>
<evidence type="ECO:0000256" key="1">
    <source>
        <dbReference type="ARBA" id="ARBA00007983"/>
    </source>
</evidence>
<dbReference type="GO" id="GO:0048038">
    <property type="term" value="F:quinone binding"/>
    <property type="evidence" value="ECO:0007669"/>
    <property type="project" value="InterPro"/>
</dbReference>
<sequence>MKQTSAYQILLTLSLFVNAGLIVAIIFTALRKSDYSDIINTDVCTTGQSDIRIVVSDNDREWETLSSNPSANKKARKPKQYENVFKDLTKEEIWAVLDYMYKVHDLGLVKPYEANVTDNSILFVELYVPNKAEVLAYLSGNSSRPLRQAKVVTLEPLASPPRVMEYVVTPLPNPTMHFPNPRRVKQVPFRVRPPGNAEMAALVTLLRSYMRPQMEELLKELYGASFVDCADRCLTITATPVSTAFSLERRIWVQVLYQVEFSTLYPVGLQFLVNSQTSNTENWRIEKIQFTNLTFASFDDLMEQHQKGLLPKISVHYPQPKGEASHIAGMLSLRGQFFPSEPLAKPRQYQPNGNRFSIREQRVTYHQWQFSWRMSVVSGIQLFDVTYANERVVYELSLQEVVVLYSGANPVVSFSQIMDSYLGLGAHAHGLMPDVDCPEYATFQDTVLLTELFNEPHVYPSAVCLFEHNTQTPLRRHKSNSFSSGFFYGGLVDTVLVLRTCYTLFNYDYLVDFVFHNNGVLETIVRSSGYIIGSLRSTAEAPFGFRVHDDLLGNLHQHLFNFKVDVDVVDAGNRYQTLDLQVDNRSWPWTPPGQPFYQTTMRKNLRRTEKSAALRHDASSGLTYHSLRWARWQLAVTRRKEQEEFSSSMYAQFDAADPVVDFQNFIDDNEDIVDQDLVAWVTVGMHHIPHAEDVPNTATPGKELTFALIPFNFFGEDPSMASRDAVRVDAETENNSLKMERYGMPPFTTVYHLPTTTQLS</sequence>
<keyword evidence="5 8" id="KW-0186">Copper</keyword>
<dbReference type="Gene3D" id="2.70.98.20">
    <property type="entry name" value="Copper amine oxidase, catalytic domain"/>
    <property type="match status" value="2"/>
</dbReference>
<keyword evidence="9" id="KW-1133">Transmembrane helix</keyword>
<feature type="active site" description="Proton acceptor" evidence="6">
    <location>
        <position position="419"/>
    </location>
</feature>
<dbReference type="SUPFAM" id="SSF49998">
    <property type="entry name" value="Amine oxidase catalytic domain"/>
    <property type="match status" value="1"/>
</dbReference>
<evidence type="ECO:0000256" key="4">
    <source>
        <dbReference type="ARBA" id="ARBA00023002"/>
    </source>
</evidence>
<evidence type="ECO:0000256" key="5">
    <source>
        <dbReference type="ARBA" id="ARBA00023008"/>
    </source>
</evidence>
<dbReference type="PANTHER" id="PTHR10638">
    <property type="entry name" value="COPPER AMINE OXIDASE"/>
    <property type="match status" value="1"/>
</dbReference>
<comment type="similarity">
    <text evidence="1 8">Belongs to the copper/topaquinone oxidase family.</text>
</comment>
<proteinExistence type="inferred from homology"/>
<dbReference type="PROSITE" id="PS01164">
    <property type="entry name" value="COPPER_AMINE_OXID_1"/>
    <property type="match status" value="1"/>
</dbReference>
<dbReference type="SUPFAM" id="SSF54416">
    <property type="entry name" value="Amine oxidase N-terminal region"/>
    <property type="match status" value="2"/>
</dbReference>
<dbReference type="Pfam" id="PF02727">
    <property type="entry name" value="Cu_amine_oxidN2"/>
    <property type="match status" value="1"/>
</dbReference>
<dbReference type="GO" id="GO:0009308">
    <property type="term" value="P:amine metabolic process"/>
    <property type="evidence" value="ECO:0007669"/>
    <property type="project" value="UniProtKB-UniRule"/>
</dbReference>
<dbReference type="InterPro" id="IPR015800">
    <property type="entry name" value="Cu_amine_oxidase_N2"/>
</dbReference>
<dbReference type="InterPro" id="IPR015798">
    <property type="entry name" value="Cu_amine_oxidase_C"/>
</dbReference>
<dbReference type="OrthoDB" id="5379943at2759"/>